<dbReference type="Proteomes" id="UP000635477">
    <property type="component" value="Unassembled WGS sequence"/>
</dbReference>
<dbReference type="Pfam" id="PF07985">
    <property type="entry name" value="SRR1"/>
    <property type="match status" value="1"/>
</dbReference>
<sequence length="266" mass="29611">MPSKDAANPQEWTQVSRKSRRSTKTPSHSNVNSIPVVPRTDDSLRSPSDIEADYRRARARWEAEPPCLRLRELVSERASHLTRVSRAVNLGVGTFDPADGAWEAKRSALVQLSAFLVLVEELEKITGEKIECVFQDPVFSASDKAFLVNLGHSVVETPAGCDMIDQDTLFFGVHLYKPIYAMALEKALPAIFVGTGWDVWDDLFATNDLANMEKMHKAYTKSEFPQDGFDSAFSSTSIYWKPAAESKANEAFEDEISSKLESTTIS</sequence>
<dbReference type="InterPro" id="IPR012942">
    <property type="entry name" value="SRR1-like"/>
</dbReference>
<dbReference type="AlphaFoldDB" id="A0A8H4XG64"/>
<organism evidence="3 4">
    <name type="scientific">Fusarium zealandicum</name>
    <dbReference type="NCBI Taxonomy" id="1053134"/>
    <lineage>
        <taxon>Eukaryota</taxon>
        <taxon>Fungi</taxon>
        <taxon>Dikarya</taxon>
        <taxon>Ascomycota</taxon>
        <taxon>Pezizomycotina</taxon>
        <taxon>Sordariomycetes</taxon>
        <taxon>Hypocreomycetidae</taxon>
        <taxon>Hypocreales</taxon>
        <taxon>Nectriaceae</taxon>
        <taxon>Fusarium</taxon>
        <taxon>Fusarium staphyleae species complex</taxon>
    </lineage>
</organism>
<dbReference type="PANTHER" id="PTHR42080:SF1">
    <property type="entry name" value="SRR1-LIKE DOMAIN-CONTAINING PROTEIN"/>
    <property type="match status" value="1"/>
</dbReference>
<feature type="domain" description="SRR1-like" evidence="2">
    <location>
        <begin position="71"/>
        <end position="240"/>
    </location>
</feature>
<feature type="region of interest" description="Disordered" evidence="1">
    <location>
        <begin position="1"/>
        <end position="48"/>
    </location>
</feature>
<gene>
    <name evidence="3" type="ORF">FZEAL_9124</name>
</gene>
<reference evidence="3" key="1">
    <citation type="journal article" date="2020" name="BMC Genomics">
        <title>Correction to: Identification and distribution of gene clusters required for synthesis of sphingolipid metabolism inhibitors in diverse species of the filamentous fungus Fusarium.</title>
        <authorList>
            <person name="Kim H.S."/>
            <person name="Lohmar J.M."/>
            <person name="Busman M."/>
            <person name="Brown D.W."/>
            <person name="Naumann T.A."/>
            <person name="Divon H.H."/>
            <person name="Lysoe E."/>
            <person name="Uhlig S."/>
            <person name="Proctor R.H."/>
        </authorList>
    </citation>
    <scope>NUCLEOTIDE SEQUENCE</scope>
    <source>
        <strain evidence="3">NRRL 22465</strain>
    </source>
</reference>
<evidence type="ECO:0000259" key="2">
    <source>
        <dbReference type="Pfam" id="PF07985"/>
    </source>
</evidence>
<dbReference type="PANTHER" id="PTHR42080">
    <property type="entry name" value="SRR1 DOMAIN-CONTAINING PROTEIN"/>
    <property type="match status" value="1"/>
</dbReference>
<comment type="caution">
    <text evidence="3">The sequence shown here is derived from an EMBL/GenBank/DDBJ whole genome shotgun (WGS) entry which is preliminary data.</text>
</comment>
<evidence type="ECO:0000313" key="4">
    <source>
        <dbReference type="Proteomes" id="UP000635477"/>
    </source>
</evidence>
<keyword evidence="4" id="KW-1185">Reference proteome</keyword>
<accession>A0A8H4XG64</accession>
<evidence type="ECO:0000256" key="1">
    <source>
        <dbReference type="SAM" id="MobiDB-lite"/>
    </source>
</evidence>
<protein>
    <recommendedName>
        <fullName evidence="2">SRR1-like domain-containing protein</fullName>
    </recommendedName>
</protein>
<proteinExistence type="predicted"/>
<name>A0A8H4XG64_9HYPO</name>
<dbReference type="EMBL" id="JABEYC010000825">
    <property type="protein sequence ID" value="KAF4973938.1"/>
    <property type="molecule type" value="Genomic_DNA"/>
</dbReference>
<reference evidence="3" key="2">
    <citation type="submission" date="2020-05" db="EMBL/GenBank/DDBJ databases">
        <authorList>
            <person name="Kim H.-S."/>
            <person name="Proctor R.H."/>
            <person name="Brown D.W."/>
        </authorList>
    </citation>
    <scope>NUCLEOTIDE SEQUENCE</scope>
    <source>
        <strain evidence="3">NRRL 22465</strain>
    </source>
</reference>
<dbReference type="OrthoDB" id="5318346at2759"/>
<evidence type="ECO:0000313" key="3">
    <source>
        <dbReference type="EMBL" id="KAF4973938.1"/>
    </source>
</evidence>